<dbReference type="UniPathway" id="UPA00253">
    <property type="reaction ID" value="UER00333"/>
</dbReference>
<dbReference type="SUPFAM" id="SSF52402">
    <property type="entry name" value="Adenine nucleotide alpha hydrolases-like"/>
    <property type="match status" value="1"/>
</dbReference>
<evidence type="ECO:0000259" key="9">
    <source>
        <dbReference type="Pfam" id="PF02540"/>
    </source>
</evidence>
<dbReference type="GO" id="GO:0008795">
    <property type="term" value="F:NAD+ synthase activity"/>
    <property type="evidence" value="ECO:0007669"/>
    <property type="project" value="UniProtKB-EC"/>
</dbReference>
<feature type="compositionally biased region" description="Basic and acidic residues" evidence="8">
    <location>
        <begin position="275"/>
        <end position="286"/>
    </location>
</feature>
<comment type="catalytic activity">
    <reaction evidence="7">
        <text>deamido-NAD(+) + NH4(+) + ATP = AMP + diphosphate + NAD(+) + H(+)</text>
        <dbReference type="Rhea" id="RHEA:21188"/>
        <dbReference type="ChEBI" id="CHEBI:15378"/>
        <dbReference type="ChEBI" id="CHEBI:28938"/>
        <dbReference type="ChEBI" id="CHEBI:30616"/>
        <dbReference type="ChEBI" id="CHEBI:33019"/>
        <dbReference type="ChEBI" id="CHEBI:57540"/>
        <dbReference type="ChEBI" id="CHEBI:58437"/>
        <dbReference type="ChEBI" id="CHEBI:456215"/>
        <dbReference type="EC" id="6.3.1.5"/>
    </reaction>
</comment>
<dbReference type="GO" id="GO:0005524">
    <property type="term" value="F:ATP binding"/>
    <property type="evidence" value="ECO:0007669"/>
    <property type="project" value="UniProtKB-KW"/>
</dbReference>
<keyword evidence="3 6" id="KW-0547">Nucleotide-binding</keyword>
<gene>
    <name evidence="10" type="ORF">SAMN04487967_0806</name>
</gene>
<sequence>MAASGYVPVQMANLYEQTQTEIDPADLRFSAAEIEAQVDHLTEFIRDRVGAADADGVEIALSGGIDSTTTAYLAVEALGTDAVHGIILPKEVNEDENMSDAERVAEDLGIDYDVIGIDSVVEETLSRADAENYNASEDRWEGRYVGNTSARVRMTMTYLVANRENRIVLGTGNRAELATGYVTKYGDGGVDCNPLANLYKQQVRQVAAHLGVSESLVRKTPTGGMVDYGTDEEELGMDYDTLDAVLAFYIDGNLPASVVARLTNTTVESVEHVASLHEESDHKRTAPTEPEPLF</sequence>
<dbReference type="GO" id="GO:0005737">
    <property type="term" value="C:cytoplasm"/>
    <property type="evidence" value="ECO:0007669"/>
    <property type="project" value="InterPro"/>
</dbReference>
<comment type="similarity">
    <text evidence="6">Belongs to the NAD synthetase family.</text>
</comment>
<evidence type="ECO:0000256" key="5">
    <source>
        <dbReference type="ARBA" id="ARBA00023027"/>
    </source>
</evidence>
<keyword evidence="2 6" id="KW-0436">Ligase</keyword>
<evidence type="ECO:0000256" key="6">
    <source>
        <dbReference type="RuleBase" id="RU003811"/>
    </source>
</evidence>
<comment type="pathway">
    <text evidence="1">Cofactor biosynthesis; NAD(+) biosynthesis.</text>
</comment>
<dbReference type="Proteomes" id="UP000199112">
    <property type="component" value="Unassembled WGS sequence"/>
</dbReference>
<feature type="region of interest" description="Disordered" evidence="8">
    <location>
        <begin position="275"/>
        <end position="294"/>
    </location>
</feature>
<keyword evidence="4 6" id="KW-0067">ATP-binding</keyword>
<proteinExistence type="inferred from homology"/>
<evidence type="ECO:0000256" key="7">
    <source>
        <dbReference type="RuleBase" id="RU003812"/>
    </source>
</evidence>
<dbReference type="InterPro" id="IPR003694">
    <property type="entry name" value="NAD_synthase"/>
</dbReference>
<evidence type="ECO:0000256" key="4">
    <source>
        <dbReference type="ARBA" id="ARBA00022840"/>
    </source>
</evidence>
<dbReference type="AlphaFoldDB" id="A0A1H6FRE0"/>
<dbReference type="GO" id="GO:0009435">
    <property type="term" value="P:NAD+ biosynthetic process"/>
    <property type="evidence" value="ECO:0007669"/>
    <property type="project" value="UniProtKB-UniPathway"/>
</dbReference>
<keyword evidence="5 6" id="KW-0520">NAD</keyword>
<dbReference type="PANTHER" id="PTHR23090:SF9">
    <property type="entry name" value="GLUTAMINE-DEPENDENT NAD(+) SYNTHETASE"/>
    <property type="match status" value="1"/>
</dbReference>
<keyword evidence="11" id="KW-1185">Reference proteome</keyword>
<evidence type="ECO:0000256" key="8">
    <source>
        <dbReference type="SAM" id="MobiDB-lite"/>
    </source>
</evidence>
<evidence type="ECO:0000313" key="10">
    <source>
        <dbReference type="EMBL" id="SEH12433.1"/>
    </source>
</evidence>
<dbReference type="NCBIfam" id="NF010587">
    <property type="entry name" value="PRK13980.1"/>
    <property type="match status" value="1"/>
</dbReference>
<dbReference type="GO" id="GO:0004359">
    <property type="term" value="F:glutaminase activity"/>
    <property type="evidence" value="ECO:0007669"/>
    <property type="project" value="InterPro"/>
</dbReference>
<dbReference type="EMBL" id="FNWL01000001">
    <property type="protein sequence ID" value="SEH12433.1"/>
    <property type="molecule type" value="Genomic_DNA"/>
</dbReference>
<dbReference type="EC" id="6.3.1.5" evidence="7"/>
<evidence type="ECO:0000256" key="1">
    <source>
        <dbReference type="ARBA" id="ARBA00004790"/>
    </source>
</evidence>
<feature type="domain" description="NAD/GMP synthase" evidence="9">
    <location>
        <begin position="38"/>
        <end position="287"/>
    </location>
</feature>
<dbReference type="NCBIfam" id="TIGR00552">
    <property type="entry name" value="nadE"/>
    <property type="match status" value="1"/>
</dbReference>
<dbReference type="Pfam" id="PF02540">
    <property type="entry name" value="NAD_synthase"/>
    <property type="match status" value="1"/>
</dbReference>
<dbReference type="InterPro" id="IPR014729">
    <property type="entry name" value="Rossmann-like_a/b/a_fold"/>
</dbReference>
<evidence type="ECO:0000256" key="3">
    <source>
        <dbReference type="ARBA" id="ARBA00022741"/>
    </source>
</evidence>
<accession>A0A1H6FRE0</accession>
<dbReference type="PANTHER" id="PTHR23090">
    <property type="entry name" value="NH 3 /GLUTAMINE-DEPENDENT NAD + SYNTHETASE"/>
    <property type="match status" value="1"/>
</dbReference>
<dbReference type="CDD" id="cd00553">
    <property type="entry name" value="NAD_synthase"/>
    <property type="match status" value="1"/>
</dbReference>
<dbReference type="GO" id="GO:0003952">
    <property type="term" value="F:NAD+ synthase (glutamine-hydrolyzing) activity"/>
    <property type="evidence" value="ECO:0007669"/>
    <property type="project" value="InterPro"/>
</dbReference>
<evidence type="ECO:0000313" key="11">
    <source>
        <dbReference type="Proteomes" id="UP000199112"/>
    </source>
</evidence>
<protein>
    <recommendedName>
        <fullName evidence="7">NH(3)-dependent NAD(+) synthetase</fullName>
        <ecNumber evidence="7">6.3.1.5</ecNumber>
    </recommendedName>
</protein>
<name>A0A1H6FRE0_9EURY</name>
<dbReference type="InterPro" id="IPR022310">
    <property type="entry name" value="NAD/GMP_synthase"/>
</dbReference>
<evidence type="ECO:0000256" key="2">
    <source>
        <dbReference type="ARBA" id="ARBA00022598"/>
    </source>
</evidence>
<dbReference type="Gene3D" id="3.40.50.620">
    <property type="entry name" value="HUPs"/>
    <property type="match status" value="1"/>
</dbReference>
<organism evidence="10 11">
    <name type="scientific">Natronorubrum sediminis</name>
    <dbReference type="NCBI Taxonomy" id="640943"/>
    <lineage>
        <taxon>Archaea</taxon>
        <taxon>Methanobacteriati</taxon>
        <taxon>Methanobacteriota</taxon>
        <taxon>Stenosarchaea group</taxon>
        <taxon>Halobacteria</taxon>
        <taxon>Halobacteriales</taxon>
        <taxon>Natrialbaceae</taxon>
        <taxon>Natronorubrum</taxon>
    </lineage>
</organism>
<reference evidence="11" key="1">
    <citation type="submission" date="2016-10" db="EMBL/GenBank/DDBJ databases">
        <authorList>
            <person name="Varghese N."/>
            <person name="Submissions S."/>
        </authorList>
    </citation>
    <scope>NUCLEOTIDE SEQUENCE [LARGE SCALE GENOMIC DNA]</scope>
    <source>
        <strain evidence="11">CGMCC 1.8981</strain>
    </source>
</reference>